<dbReference type="Pfam" id="PF22958">
    <property type="entry name" value="Ltn1_1st"/>
    <property type="match status" value="1"/>
</dbReference>
<dbReference type="GO" id="GO:0022626">
    <property type="term" value="C:cytosolic ribosome"/>
    <property type="evidence" value="ECO:0007669"/>
    <property type="project" value="EnsemblFungi"/>
</dbReference>
<comment type="function">
    <text evidence="16">E3 ubiquitin-protein ligase. Component of the ribosome quality control complex (RQC), a ribosome-associated complex that mediates ubiquitination and extraction of incompletely synthesized nascent chains for proteasomal degradation.</text>
</comment>
<evidence type="ECO:0000259" key="18">
    <source>
        <dbReference type="PROSITE" id="PS50089"/>
    </source>
</evidence>
<dbReference type="InterPro" id="IPR054476">
    <property type="entry name" value="Ltn1_N"/>
</dbReference>
<accession>A7TP87</accession>
<dbReference type="InterPro" id="IPR013083">
    <property type="entry name" value="Znf_RING/FYVE/PHD"/>
</dbReference>
<evidence type="ECO:0000256" key="1">
    <source>
        <dbReference type="ARBA" id="ARBA00000900"/>
    </source>
</evidence>
<dbReference type="InterPro" id="IPR039804">
    <property type="entry name" value="RING-CH-C4HC3_LTN1"/>
</dbReference>
<organism evidence="20">
    <name type="scientific">Vanderwaltozyma polyspora (strain ATCC 22028 / DSM 70294 / BCRC 21397 / CBS 2163 / NBRC 10782 / NRRL Y-8283 / UCD 57-17)</name>
    <name type="common">Kluyveromyces polysporus</name>
    <dbReference type="NCBI Taxonomy" id="436907"/>
    <lineage>
        <taxon>Eukaryota</taxon>
        <taxon>Fungi</taxon>
        <taxon>Dikarya</taxon>
        <taxon>Ascomycota</taxon>
        <taxon>Saccharomycotina</taxon>
        <taxon>Saccharomycetes</taxon>
        <taxon>Saccharomycetales</taxon>
        <taxon>Saccharomycetaceae</taxon>
        <taxon>Vanderwaltozyma</taxon>
    </lineage>
</organism>
<keyword evidence="9 16" id="KW-0479">Metal-binding</keyword>
<dbReference type="SMART" id="SM00184">
    <property type="entry name" value="RING"/>
    <property type="match status" value="1"/>
</dbReference>
<keyword evidence="11 15" id="KW-0863">Zinc-finger</keyword>
<comment type="similarity">
    <text evidence="4 16">Belongs to the LTN1 family.</text>
</comment>
<reference evidence="19 20" key="1">
    <citation type="journal article" date="2007" name="Proc. Natl. Acad. Sci. U.S.A.">
        <title>Independent sorting-out of thousands of duplicated gene pairs in two yeast species descended from a whole-genome duplication.</title>
        <authorList>
            <person name="Scannell D.R."/>
            <person name="Frank A.C."/>
            <person name="Conant G.C."/>
            <person name="Byrne K.P."/>
            <person name="Woolfit M."/>
            <person name="Wolfe K.H."/>
        </authorList>
    </citation>
    <scope>NUCLEOTIDE SEQUENCE [LARGE SCALE GENOMIC DNA]</scope>
    <source>
        <strain evidence="20">ATCC 22028 / DSM 70294 / BCRC 21397 / CBS 2163 / NBRC 10782 / NRRL Y-8283 / UCD 57-17</strain>
    </source>
</reference>
<dbReference type="Pfam" id="PF13639">
    <property type="entry name" value="zf-RING_2"/>
    <property type="match status" value="1"/>
</dbReference>
<comment type="subcellular location">
    <subcellularLocation>
        <location evidence="2">Cytoplasm</location>
        <location evidence="2">Cytosol</location>
    </subcellularLocation>
</comment>
<dbReference type="Proteomes" id="UP000000267">
    <property type="component" value="Unassembled WGS sequence"/>
</dbReference>
<dbReference type="GO" id="GO:0005634">
    <property type="term" value="C:nucleus"/>
    <property type="evidence" value="ECO:0007669"/>
    <property type="project" value="EnsemblFungi"/>
</dbReference>
<keyword evidence="10" id="KW-0677">Repeat</keyword>
<dbReference type="GO" id="GO:0043023">
    <property type="term" value="F:ribosomal large subunit binding"/>
    <property type="evidence" value="ECO:0007669"/>
    <property type="project" value="EnsemblFungi"/>
</dbReference>
<dbReference type="InterPro" id="IPR054478">
    <property type="entry name" value="LTN1_UBC"/>
</dbReference>
<comment type="catalytic activity">
    <reaction evidence="1 16">
        <text>S-ubiquitinyl-[E2 ubiquitin-conjugating enzyme]-L-cysteine + [acceptor protein]-L-lysine = [E2 ubiquitin-conjugating enzyme]-L-cysteine + N(6)-ubiquitinyl-[acceptor protein]-L-lysine.</text>
        <dbReference type="EC" id="2.3.2.27"/>
    </reaction>
</comment>
<evidence type="ECO:0000256" key="8">
    <source>
        <dbReference type="ARBA" id="ARBA00022679"/>
    </source>
</evidence>
<dbReference type="InParanoid" id="A7TP87"/>
<dbReference type="OMA" id="NRFHGAC"/>
<dbReference type="PROSITE" id="PS50089">
    <property type="entry name" value="ZF_RING_2"/>
    <property type="match status" value="1"/>
</dbReference>
<dbReference type="OrthoDB" id="6108at2759"/>
<keyword evidence="7" id="KW-0963">Cytoplasm</keyword>
<evidence type="ECO:0000256" key="4">
    <source>
        <dbReference type="ARBA" id="ARBA00007997"/>
    </source>
</evidence>
<dbReference type="InterPro" id="IPR054477">
    <property type="entry name" value="LTN1_E3_ligase_6th"/>
</dbReference>
<dbReference type="PANTHER" id="PTHR12389:SF0">
    <property type="entry name" value="E3 UBIQUITIN-PROTEIN LIGASE LISTERIN"/>
    <property type="match status" value="1"/>
</dbReference>
<evidence type="ECO:0000256" key="5">
    <source>
        <dbReference type="ARBA" id="ARBA00012483"/>
    </source>
</evidence>
<dbReference type="eggNOG" id="KOG0803">
    <property type="taxonomic scope" value="Eukaryota"/>
</dbReference>
<protein>
    <recommendedName>
        <fullName evidence="6 16">E3 ubiquitin-protein ligase listerin</fullName>
        <ecNumber evidence="5 16">2.3.2.27</ecNumber>
    </recommendedName>
    <alternativeName>
        <fullName evidence="16">RING-type E3 ubiquitin transferase listerin</fullName>
    </alternativeName>
</protein>
<evidence type="ECO:0000256" key="3">
    <source>
        <dbReference type="ARBA" id="ARBA00004906"/>
    </source>
</evidence>
<proteinExistence type="inferred from homology"/>
<evidence type="ECO:0000256" key="17">
    <source>
        <dbReference type="SAM" id="MobiDB-lite"/>
    </source>
</evidence>
<dbReference type="KEGG" id="vpo:Kpol_480p25"/>
<evidence type="ECO:0000256" key="13">
    <source>
        <dbReference type="ARBA" id="ARBA00022833"/>
    </source>
</evidence>
<keyword evidence="20" id="KW-1185">Reference proteome</keyword>
<dbReference type="STRING" id="436907.A7TP87"/>
<evidence type="ECO:0000313" key="19">
    <source>
        <dbReference type="EMBL" id="EDO15938.1"/>
    </source>
</evidence>
<dbReference type="SMART" id="SM00744">
    <property type="entry name" value="RINGv"/>
    <property type="match status" value="1"/>
</dbReference>
<evidence type="ECO:0000256" key="2">
    <source>
        <dbReference type="ARBA" id="ARBA00004514"/>
    </source>
</evidence>
<dbReference type="PhylomeDB" id="A7TP87"/>
<feature type="domain" description="RING-type" evidence="18">
    <location>
        <begin position="1517"/>
        <end position="1564"/>
    </location>
</feature>
<comment type="function">
    <text evidence="14">E3 ubiquitin-protein ligase component of the ribosome quality control complex (RQC), a ribosome-associated complex that mediates ubiquitination and extraction of incompletely synthesized nascent chains for proteasomal degradation. Mediates ubiquitination of proteins derived from mRNAs lacking stop codons (non-stop proteins) and other translation arrest products induced by poly-lysine sequences and tandem rare codons. Ubiquitination leads to CDC48 recruitment for extraction and degradation of the incomplete translation product. May indirectly play a role in chromatin function and transcription.</text>
</comment>
<dbReference type="GO" id="GO:0031509">
    <property type="term" value="P:subtelomeric heterochromatin formation"/>
    <property type="evidence" value="ECO:0007669"/>
    <property type="project" value="EnsemblFungi"/>
</dbReference>
<comment type="pathway">
    <text evidence="3 16">Protein modification; protein ubiquitination.</text>
</comment>
<evidence type="ECO:0000256" key="11">
    <source>
        <dbReference type="ARBA" id="ARBA00022771"/>
    </source>
</evidence>
<sequence length="1571" mass="182059">MSFGSVNTFQQYSDDFGLGHNGVRISFNYFDGLPEQSLINALQSNELILIFKSLLKRDVTTKEKALNELMEFINNFSINQKLLESDIFIICWSQVYAKLLVSESKNIRNLSHQVTIKLMKLMNKKIGKFLKDLIPFVLLGFFDVDNSICQTCQVSLLDCFNNDKKKISVLWNVFHEQILNLIRQSIVLENEKTLSDENFIDKDLSQLRYDRLFTSSVKLLNNLLLENSEDNTKIKKFKSEYKEILSNEQLWNQLTFKSLNNLKSSESLLILVKTLFDIKYLPTHKEVLKFFSKRLLKVLPQINSKNAMSFSIHFSLIIDVLTLLDDYKDGKVWSYDKSSKSKLFDFLTIASLNPVPGVFEAIFKFYVKTKEQNLLDRDTQWTVLWSNALNSMNDKTFLGRYGAQVYFEYWKFYLPFLDNDELIRDEIAKSFTNKKLVNQFPGLVSLFTQHLKSDFVLEEINKSFSIQTIDASVKSKLIQNLTIMLLSFKNAENELHSLCEFCLNIALSDPTQLEGNNSDVIELYRILIKSNVSFLYADIEKFFNKVQNMISSSNFNNLSNLLILYSNSSNFTEESYKSEQVKVFQAFFDTSRSLDLTPQVIYDMLSKVNKHILHSILSSPESKISEYVLNFIRSYNFEDDGHFMESHLITEANIIELYRSALTCGQIPIFCKYLSQMSPACTNLLFTNSDFLETSYLKHSDETSDLIFNIAISSVKDDDGLSLSLAKAIIREAKESFDKTKKLYLEHAVKLINTNVTTVLKEFFPSDVTKLIDQYICNIDERVALVNVLKMNSHLLSLPLASTTISDVEELIRFGLFLDSLVEKVPDFKNDRIQYLLTLIFEIASDFNCISDNPVDTYISFNNTIFKADSVTVNFEEVVDCLMTGKSYEDTCPLIDLLINHEKKSNPVVLYYWSKALFELLLNAVDSISISKLKGLLPTLEKFISKTIRSKSNEELEYSFMVSAVVLMSLEKFTNSEEFTRLRTLLASELIGTNGTELVNSGYKSVILLTNLLHVNGAKDDFTPIAPQRLNMVINSISKILDTDLIYEESFSVVRLSILNFFDQLLRFPALQNIDHSVIIRFIADSLSMCQLDDTPYLLELRYTCLKSYERIQKFETEYQSSEYVLEISDSLIELCLIEFPNEGKNQISMNFYNLLSKIIFSVNTKTLIEFYDRFLERFLQDKKEQYNNQNRLLVIILEKLIHVKQQDAIVEYEFRKQDLQNSIKQSDDDSDNDENSDESHGLTSGFELPQLLVDNLKKNVPQEYLEYENEISYINYLWDWHLSLSFFQDISYNLRQLYIEQLKKDNLIDIIYNFIGDQVDLEDTEFWKELENDSIVNYRVDGEQFSPYKDDIMNECKILLVHLTYKLFINFGAITSNWFLNIKDRSLQNKIEKFVSTYVSPILILHELQDVSSKMDRLTSKDDSLDIKINEVTKEVKARYLIDEQKLEISFKLPSNYPLTNVQVIGVSRVGISEQKWKQWIMSTQSVITNMNGSVMDSLELFTKNVNLQFSGFEECAICYSILHAVDRKLPTKTCPTCRNKFHGACLYKWFRSSGNNTCPMCRSEIAIRR</sequence>
<comment type="subunit">
    <text evidence="16">Component of the ribosome quality control complex (RQC).</text>
</comment>
<dbReference type="UniPathway" id="UPA00143"/>
<dbReference type="FunFam" id="3.30.40.10:FF:000038">
    <property type="entry name" value="E3 ubiquitin-protein ligase listerin"/>
    <property type="match status" value="1"/>
</dbReference>
<dbReference type="HOGENOM" id="CLU_262564_0_0_1"/>
<dbReference type="RefSeq" id="XP_001643796.1">
    <property type="nucleotide sequence ID" value="XM_001643746.1"/>
</dbReference>
<dbReference type="GO" id="GO:0072344">
    <property type="term" value="P:rescue of stalled ribosome"/>
    <property type="evidence" value="ECO:0007669"/>
    <property type="project" value="UniProtKB-UniRule"/>
</dbReference>
<dbReference type="Gene3D" id="3.30.40.10">
    <property type="entry name" value="Zinc/RING finger domain, C3HC4 (zinc finger)"/>
    <property type="match status" value="1"/>
</dbReference>
<dbReference type="GO" id="GO:0061630">
    <property type="term" value="F:ubiquitin protein ligase activity"/>
    <property type="evidence" value="ECO:0007669"/>
    <property type="project" value="UniProtKB-UniRule"/>
</dbReference>
<dbReference type="GO" id="GO:1990112">
    <property type="term" value="C:RQC complex"/>
    <property type="evidence" value="ECO:0007669"/>
    <property type="project" value="UniProtKB-UniRule"/>
</dbReference>
<evidence type="ECO:0000256" key="7">
    <source>
        <dbReference type="ARBA" id="ARBA00022490"/>
    </source>
</evidence>
<dbReference type="GO" id="GO:1990116">
    <property type="term" value="P:ribosome-associated ubiquitin-dependent protein catabolic process"/>
    <property type="evidence" value="ECO:0007669"/>
    <property type="project" value="UniProtKB-UniRule"/>
</dbReference>
<evidence type="ECO:0000313" key="20">
    <source>
        <dbReference type="Proteomes" id="UP000000267"/>
    </source>
</evidence>
<evidence type="ECO:0000256" key="9">
    <source>
        <dbReference type="ARBA" id="ARBA00022723"/>
    </source>
</evidence>
<keyword evidence="8 16" id="KW-0808">Transferase</keyword>
<evidence type="ECO:0000256" key="6">
    <source>
        <dbReference type="ARBA" id="ARBA00017157"/>
    </source>
</evidence>
<dbReference type="CDD" id="cd16491">
    <property type="entry name" value="RING-CH-C4HC3_LTN1"/>
    <property type="match status" value="1"/>
</dbReference>
<keyword evidence="13 16" id="KW-0862">Zinc</keyword>
<gene>
    <name evidence="19" type="ORF">Kpol_480p25</name>
</gene>
<dbReference type="SUPFAM" id="SSF57850">
    <property type="entry name" value="RING/U-box"/>
    <property type="match status" value="1"/>
</dbReference>
<dbReference type="Pfam" id="PF23009">
    <property type="entry name" value="UBC_like"/>
    <property type="match status" value="1"/>
</dbReference>
<dbReference type="FunCoup" id="A7TP87">
    <property type="interactions" value="606"/>
</dbReference>
<evidence type="ECO:0000256" key="12">
    <source>
        <dbReference type="ARBA" id="ARBA00022786"/>
    </source>
</evidence>
<dbReference type="InterPro" id="IPR001841">
    <property type="entry name" value="Znf_RING"/>
</dbReference>
<dbReference type="InterPro" id="IPR011016">
    <property type="entry name" value="Znf_RING-CH"/>
</dbReference>
<dbReference type="GO" id="GO:0016567">
    <property type="term" value="P:protein ubiquitination"/>
    <property type="evidence" value="ECO:0007669"/>
    <property type="project" value="UniProtKB-UniPathway"/>
</dbReference>
<dbReference type="EMBL" id="DS480439">
    <property type="protein sequence ID" value="EDO15938.1"/>
    <property type="molecule type" value="Genomic_DNA"/>
</dbReference>
<feature type="region of interest" description="Disordered" evidence="17">
    <location>
        <begin position="1222"/>
        <end position="1244"/>
    </location>
</feature>
<dbReference type="SMART" id="SM01197">
    <property type="entry name" value="FANCL_C"/>
    <property type="match status" value="1"/>
</dbReference>
<evidence type="ECO:0000256" key="15">
    <source>
        <dbReference type="PROSITE-ProRule" id="PRU00175"/>
    </source>
</evidence>
<evidence type="ECO:0000256" key="14">
    <source>
        <dbReference type="ARBA" id="ARBA00055150"/>
    </source>
</evidence>
<name>A7TP87_VANPO</name>
<evidence type="ECO:0000256" key="10">
    <source>
        <dbReference type="ARBA" id="ARBA00022737"/>
    </source>
</evidence>
<dbReference type="GeneID" id="5544053"/>
<dbReference type="GO" id="GO:0000781">
    <property type="term" value="C:chromosome, telomeric region"/>
    <property type="evidence" value="ECO:0007669"/>
    <property type="project" value="GOC"/>
</dbReference>
<dbReference type="InterPro" id="IPR039795">
    <property type="entry name" value="LTN1/Rkr1"/>
</dbReference>
<evidence type="ECO:0000256" key="16">
    <source>
        <dbReference type="RuleBase" id="RU367090"/>
    </source>
</evidence>
<keyword evidence="12 16" id="KW-0833">Ubl conjugation pathway</keyword>
<dbReference type="Pfam" id="PF22999">
    <property type="entry name" value="LTN1_E3_ligase_6th"/>
    <property type="match status" value="1"/>
</dbReference>
<dbReference type="GO" id="GO:0008270">
    <property type="term" value="F:zinc ion binding"/>
    <property type="evidence" value="ECO:0007669"/>
    <property type="project" value="UniProtKB-KW"/>
</dbReference>
<dbReference type="EC" id="2.3.2.27" evidence="5 16"/>
<dbReference type="PANTHER" id="PTHR12389">
    <property type="entry name" value="ZINC FINGER PROTEIN 294"/>
    <property type="match status" value="1"/>
</dbReference>